<name>A0ABX1T3J7_PELUQ</name>
<reference evidence="2 3" key="1">
    <citation type="submission" date="2019-07" db="EMBL/GenBank/DDBJ databases">
        <title>SAR11 Genome Evolution.</title>
        <authorList>
            <person name="Giovannoni S."/>
        </authorList>
    </citation>
    <scope>NUCLEOTIDE SEQUENCE [LARGE SCALE GENOMIC DNA]</scope>
    <source>
        <strain evidence="2 3">HTCC9565</strain>
    </source>
</reference>
<dbReference type="RefSeq" id="WP_169035956.1">
    <property type="nucleotide sequence ID" value="NZ_LANA01000001.1"/>
</dbReference>
<evidence type="ECO:0000313" key="3">
    <source>
        <dbReference type="Proteomes" id="UP001166004"/>
    </source>
</evidence>
<dbReference type="Pfam" id="PF19630">
    <property type="entry name" value="DUF6134"/>
    <property type="match status" value="1"/>
</dbReference>
<organism evidence="2 3">
    <name type="scientific">Pelagibacter ubique</name>
    <dbReference type="NCBI Taxonomy" id="198252"/>
    <lineage>
        <taxon>Bacteria</taxon>
        <taxon>Pseudomonadati</taxon>
        <taxon>Pseudomonadota</taxon>
        <taxon>Alphaproteobacteria</taxon>
        <taxon>Candidatus Pelagibacterales</taxon>
        <taxon>Candidatus Pelagibacteraceae</taxon>
        <taxon>Candidatus Pelagibacter</taxon>
    </lineage>
</organism>
<dbReference type="Proteomes" id="UP001166004">
    <property type="component" value="Unassembled WGS sequence"/>
</dbReference>
<protein>
    <recommendedName>
        <fullName evidence="4">DUF3108 domain-containing protein</fullName>
    </recommendedName>
</protein>
<comment type="caution">
    <text evidence="2">The sequence shown here is derived from an EMBL/GenBank/DDBJ whole genome shotgun (WGS) entry which is preliminary data.</text>
</comment>
<dbReference type="EMBL" id="LANA01000001">
    <property type="protein sequence ID" value="NMN67461.1"/>
    <property type="molecule type" value="Genomic_DNA"/>
</dbReference>
<sequence length="227" mass="26676">MKKILFVLLILTLSISGLAAHTSHYQNFKKIEMEILKNGKIIGYNIYFFNKKNDVLTVRNQIQFKVNLFGVDVFNFKGYGIEKYKNNKLISYESKTKQNDKEKFVNLIYEPENDKFNIKGSSFTGFAETNNILGNWWNHQILQAESQISPISGSIKKQVVTFLAKEKIELNGKIIEVEHFKLTSKEKRNQKKKKLDFDIWYDSENALIVKVSYSKMGDWEYRLKNYE</sequence>
<gene>
    <name evidence="2" type="ORF">VP91_00006040</name>
</gene>
<evidence type="ECO:0000256" key="1">
    <source>
        <dbReference type="SAM" id="SignalP"/>
    </source>
</evidence>
<feature type="signal peptide" evidence="1">
    <location>
        <begin position="1"/>
        <end position="19"/>
    </location>
</feature>
<proteinExistence type="predicted"/>
<feature type="chain" id="PRO_5045185581" description="DUF3108 domain-containing protein" evidence="1">
    <location>
        <begin position="20"/>
        <end position="227"/>
    </location>
</feature>
<evidence type="ECO:0008006" key="4">
    <source>
        <dbReference type="Google" id="ProtNLM"/>
    </source>
</evidence>
<accession>A0ABX1T3J7</accession>
<keyword evidence="3" id="KW-1185">Reference proteome</keyword>
<keyword evidence="1" id="KW-0732">Signal</keyword>
<evidence type="ECO:0000313" key="2">
    <source>
        <dbReference type="EMBL" id="NMN67461.1"/>
    </source>
</evidence>
<dbReference type="InterPro" id="IPR045767">
    <property type="entry name" value="DUF6134"/>
</dbReference>